<feature type="compositionally biased region" description="Basic and acidic residues" evidence="1">
    <location>
        <begin position="107"/>
        <end position="119"/>
    </location>
</feature>
<feature type="compositionally biased region" description="Basic and acidic residues" evidence="1">
    <location>
        <begin position="184"/>
        <end position="200"/>
    </location>
</feature>
<gene>
    <name evidence="4" type="primary">C5h1orf141</name>
    <name evidence="2" type="synonym">RGD1562532_predicted</name>
    <name evidence="2" type="ORF">rCG_53442</name>
</gene>
<evidence type="ECO:0000313" key="3">
    <source>
        <dbReference type="Proteomes" id="UP000234681"/>
    </source>
</evidence>
<evidence type="ECO:0000256" key="1">
    <source>
        <dbReference type="SAM" id="MobiDB-lite"/>
    </source>
</evidence>
<proteinExistence type="predicted"/>
<evidence type="ECO:0000313" key="4">
    <source>
        <dbReference type="RGD" id="1562532"/>
    </source>
</evidence>
<dbReference type="InterPro" id="IPR027847">
    <property type="entry name" value="DUF4545"/>
</dbReference>
<feature type="compositionally biased region" description="Basic residues" evidence="1">
    <location>
        <begin position="73"/>
        <end position="85"/>
    </location>
</feature>
<dbReference type="RGD" id="1562532">
    <property type="gene designation" value="C5h1orf141"/>
</dbReference>
<feature type="region of interest" description="Disordered" evidence="1">
    <location>
        <begin position="73"/>
        <end position="213"/>
    </location>
</feature>
<dbReference type="Pfam" id="PF15078">
    <property type="entry name" value="DUF4545"/>
    <property type="match status" value="1"/>
</dbReference>
<protein>
    <submittedName>
        <fullName evidence="2">Hypothetical gene supported by BC079057 (Predicted)</fullName>
    </submittedName>
</protein>
<reference evidence="3" key="1">
    <citation type="submission" date="2005-09" db="EMBL/GenBank/DDBJ databases">
        <authorList>
            <person name="Mural R.J."/>
            <person name="Li P.W."/>
            <person name="Adams M.D."/>
            <person name="Amanatides P.G."/>
            <person name="Baden-Tillson H."/>
            <person name="Barnstead M."/>
            <person name="Chin S.H."/>
            <person name="Dew I."/>
            <person name="Evans C.A."/>
            <person name="Ferriera S."/>
            <person name="Flanigan M."/>
            <person name="Fosler C."/>
            <person name="Glodek A."/>
            <person name="Gu Z."/>
            <person name="Holt R.A."/>
            <person name="Jennings D."/>
            <person name="Kraft C.L."/>
            <person name="Lu F."/>
            <person name="Nguyen T."/>
            <person name="Nusskern D.R."/>
            <person name="Pfannkoch C.M."/>
            <person name="Sitter C."/>
            <person name="Sutton G.G."/>
            <person name="Venter J.C."/>
            <person name="Wang Z."/>
            <person name="Woodage T."/>
            <person name="Zheng X.H."/>
            <person name="Zhong F."/>
        </authorList>
    </citation>
    <scope>NUCLEOTIDE SEQUENCE [LARGE SCALE GENOMIC DNA]</scope>
    <source>
        <strain>BN</strain>
        <strain evidence="3">Sprague-Dawley</strain>
    </source>
</reference>
<sequence length="452" mass="51790">MTEKILEKFDALEEKARILAAIREKNSNWRLKKKPLITPMLFDHHVKFGDTITPAAFKTVANITEDESNDLKKSKKSVSFKYKPKPRSDFEESDLRPPTLATVINDEESKLMEHKEENLKPSSTSLRFLKDKETGNTKPLPLPLPRSRHPSKKSAESSILSPTLNKVSNAGKKEKVSPPFTDQNESRAKKSTHSTDHSADSSRNGRKHRPEVNNLITKESELTRNDQARMTHPVKQNILFPLDCEDLLKDPKMKTIDLGPTETVHTSMEQNHASPIIFYDTKYVQMLFQTKWFTPYALNYTKKNIVLEKNCEIVKTLFNDEPSTISKPESTKSVAQQKRLRVLSGELAQKSISEKRKKKHDSLVSKKISPNPLYNLSQTFSSLSKRFVGYFDKDVIQEKSDKADKYELFSKTKPPPTRKFTTLPIKYDSKPLRNILEIRKLNNITPLDNLLG</sequence>
<accession>A6JRS6</accession>
<dbReference type="PANTHER" id="PTHR36873:SF1">
    <property type="entry name" value="HYPOTHETICAL GENE SUPPORTED BY BC079057"/>
    <property type="match status" value="1"/>
</dbReference>
<feature type="compositionally biased region" description="Basic and acidic residues" evidence="1">
    <location>
        <begin position="86"/>
        <end position="95"/>
    </location>
</feature>
<evidence type="ECO:0000313" key="2">
    <source>
        <dbReference type="EMBL" id="EDL97868.1"/>
    </source>
</evidence>
<organism evidence="2 3">
    <name type="scientific">Rattus norvegicus</name>
    <name type="common">Rat</name>
    <dbReference type="NCBI Taxonomy" id="10116"/>
    <lineage>
        <taxon>Eukaryota</taxon>
        <taxon>Metazoa</taxon>
        <taxon>Chordata</taxon>
        <taxon>Craniata</taxon>
        <taxon>Vertebrata</taxon>
        <taxon>Euteleostomi</taxon>
        <taxon>Mammalia</taxon>
        <taxon>Eutheria</taxon>
        <taxon>Euarchontoglires</taxon>
        <taxon>Glires</taxon>
        <taxon>Rodentia</taxon>
        <taxon>Myomorpha</taxon>
        <taxon>Muroidea</taxon>
        <taxon>Muridae</taxon>
        <taxon>Murinae</taxon>
        <taxon>Rattus</taxon>
    </lineage>
</organism>
<dbReference type="EMBL" id="CH473998">
    <property type="protein sequence ID" value="EDL97868.1"/>
    <property type="molecule type" value="Genomic_DNA"/>
</dbReference>
<dbReference type="Proteomes" id="UP000234681">
    <property type="component" value="Chromosome 5"/>
</dbReference>
<feature type="compositionally biased region" description="Polar residues" evidence="1">
    <location>
        <begin position="156"/>
        <end position="168"/>
    </location>
</feature>
<dbReference type="AGR" id="RGD:1562532"/>
<name>A6JRS6_RAT</name>
<dbReference type="AlphaFoldDB" id="A6JRS6"/>
<dbReference type="PANTHER" id="PTHR36873">
    <property type="entry name" value="HYPOTHETICAL GENE SUPPORTED BY BC079057"/>
    <property type="match status" value="1"/>
</dbReference>